<gene>
    <name evidence="7" type="ORF">MVEN_02093500</name>
</gene>
<name>A0A8H6XDD7_9AGAR</name>
<dbReference type="CDD" id="cd05471">
    <property type="entry name" value="pepsin_like"/>
    <property type="match status" value="1"/>
</dbReference>
<feature type="transmembrane region" description="Helical" evidence="4">
    <location>
        <begin position="427"/>
        <end position="450"/>
    </location>
</feature>
<dbReference type="SUPFAM" id="SSF50630">
    <property type="entry name" value="Acid proteases"/>
    <property type="match status" value="1"/>
</dbReference>
<keyword evidence="3" id="KW-1015">Disulfide bond</keyword>
<comment type="caution">
    <text evidence="7">The sequence shown here is derived from an EMBL/GenBank/DDBJ whole genome shotgun (WGS) entry which is preliminary data.</text>
</comment>
<dbReference type="InterPro" id="IPR001461">
    <property type="entry name" value="Aspartic_peptidase_A1"/>
</dbReference>
<dbReference type="PROSITE" id="PS51767">
    <property type="entry name" value="PEPTIDASE_A1"/>
    <property type="match status" value="1"/>
</dbReference>
<keyword evidence="8" id="KW-1185">Reference proteome</keyword>
<sequence>MLQLRPALAGLALFTAASAQRTDLTLPFYRVPRVGQALNNDIALNNVQQFTYVVQATIGKQLFDFVCDTGSSDLWVTSNRCQEQDCKAVPQFSPELSDTLTPTDWPFELRYLTGSVKGQIVRDTVTFGGLYQVESQAFATVYQTADLDLASTGTSGILGLCFPASAAIPATAGPTLLQNLMSAFAPAQQFFAFHLPRQPGSTDPSASFTLGSLDPSLAPDPTAIANSLVVRTGPEYDYWKLSLMRLTVDGKPFPISSSRVLTAKAPVAVLDTGTTLLLRAHPLMSMPFRCTRPVVLGLVLGDPPREYVLHPADVAWAEGAQDGWCTGGVQPNDNVNSGDWLLGDVFLRNVYCVHKYSSPPSIGLLSVTDLSTAMREFREERGEDVDDANIDDSDIVPVVVDGGDGWDTATGYVKRWELHPSGPAAQVFGAAAGGIGFVVGGVSAASWRFWRGV</sequence>
<evidence type="ECO:0000256" key="2">
    <source>
        <dbReference type="PIRSR" id="PIRSR601461-1"/>
    </source>
</evidence>
<dbReference type="InterPro" id="IPR033121">
    <property type="entry name" value="PEPTIDASE_A1"/>
</dbReference>
<dbReference type="OrthoDB" id="15189at2759"/>
<dbReference type="Gene3D" id="2.40.70.10">
    <property type="entry name" value="Acid Proteases"/>
    <property type="match status" value="2"/>
</dbReference>
<dbReference type="GO" id="GO:0004190">
    <property type="term" value="F:aspartic-type endopeptidase activity"/>
    <property type="evidence" value="ECO:0007669"/>
    <property type="project" value="InterPro"/>
</dbReference>
<dbReference type="Pfam" id="PF00026">
    <property type="entry name" value="Asp"/>
    <property type="match status" value="1"/>
</dbReference>
<feature type="active site" evidence="2">
    <location>
        <position position="271"/>
    </location>
</feature>
<keyword evidence="4" id="KW-1133">Transmembrane helix</keyword>
<evidence type="ECO:0000259" key="6">
    <source>
        <dbReference type="PROSITE" id="PS51767"/>
    </source>
</evidence>
<feature type="signal peptide" evidence="5">
    <location>
        <begin position="1"/>
        <end position="19"/>
    </location>
</feature>
<feature type="active site" evidence="2">
    <location>
        <position position="68"/>
    </location>
</feature>
<evidence type="ECO:0000256" key="4">
    <source>
        <dbReference type="SAM" id="Phobius"/>
    </source>
</evidence>
<dbReference type="AlphaFoldDB" id="A0A8H6XDD7"/>
<dbReference type="EMBL" id="JACAZI010000021">
    <property type="protein sequence ID" value="KAF7338669.1"/>
    <property type="molecule type" value="Genomic_DNA"/>
</dbReference>
<dbReference type="PANTHER" id="PTHR47966">
    <property type="entry name" value="BETA-SITE APP-CLEAVING ENZYME, ISOFORM A-RELATED"/>
    <property type="match status" value="1"/>
</dbReference>
<accession>A0A8H6XDD7</accession>
<keyword evidence="5" id="KW-0732">Signal</keyword>
<feature type="domain" description="Peptidase A1" evidence="6">
    <location>
        <begin position="52"/>
        <end position="365"/>
    </location>
</feature>
<comment type="similarity">
    <text evidence="1">Belongs to the peptidase A1 family.</text>
</comment>
<keyword evidence="4" id="KW-0812">Transmembrane</keyword>
<keyword evidence="4" id="KW-0472">Membrane</keyword>
<dbReference type="InterPro" id="IPR034164">
    <property type="entry name" value="Pepsin-like_dom"/>
</dbReference>
<organism evidence="7 8">
    <name type="scientific">Mycena venus</name>
    <dbReference type="NCBI Taxonomy" id="2733690"/>
    <lineage>
        <taxon>Eukaryota</taxon>
        <taxon>Fungi</taxon>
        <taxon>Dikarya</taxon>
        <taxon>Basidiomycota</taxon>
        <taxon>Agaricomycotina</taxon>
        <taxon>Agaricomycetes</taxon>
        <taxon>Agaricomycetidae</taxon>
        <taxon>Agaricales</taxon>
        <taxon>Marasmiineae</taxon>
        <taxon>Mycenaceae</taxon>
        <taxon>Mycena</taxon>
    </lineage>
</organism>
<dbReference type="PRINTS" id="PR00792">
    <property type="entry name" value="PEPSIN"/>
</dbReference>
<dbReference type="Proteomes" id="UP000620124">
    <property type="component" value="Unassembled WGS sequence"/>
</dbReference>
<protein>
    <submittedName>
        <fullName evidence="7">Peptidase A1 domain-containing protein</fullName>
    </submittedName>
</protein>
<evidence type="ECO:0000313" key="8">
    <source>
        <dbReference type="Proteomes" id="UP000620124"/>
    </source>
</evidence>
<reference evidence="7" key="1">
    <citation type="submission" date="2020-05" db="EMBL/GenBank/DDBJ databases">
        <title>Mycena genomes resolve the evolution of fungal bioluminescence.</title>
        <authorList>
            <person name="Tsai I.J."/>
        </authorList>
    </citation>
    <scope>NUCLEOTIDE SEQUENCE</scope>
    <source>
        <strain evidence="7">CCC161011</strain>
    </source>
</reference>
<dbReference type="GO" id="GO:0006508">
    <property type="term" value="P:proteolysis"/>
    <property type="evidence" value="ECO:0007669"/>
    <property type="project" value="InterPro"/>
</dbReference>
<evidence type="ECO:0000256" key="5">
    <source>
        <dbReference type="SAM" id="SignalP"/>
    </source>
</evidence>
<evidence type="ECO:0000256" key="1">
    <source>
        <dbReference type="ARBA" id="ARBA00007447"/>
    </source>
</evidence>
<feature type="chain" id="PRO_5034378600" evidence="5">
    <location>
        <begin position="20"/>
        <end position="453"/>
    </location>
</feature>
<dbReference type="InterPro" id="IPR021109">
    <property type="entry name" value="Peptidase_aspartic_dom_sf"/>
</dbReference>
<evidence type="ECO:0000313" key="7">
    <source>
        <dbReference type="EMBL" id="KAF7338669.1"/>
    </source>
</evidence>
<evidence type="ECO:0000256" key="3">
    <source>
        <dbReference type="PIRSR" id="PIRSR601461-2"/>
    </source>
</evidence>
<feature type="disulfide bond" evidence="3">
    <location>
        <begin position="81"/>
        <end position="86"/>
    </location>
</feature>
<proteinExistence type="inferred from homology"/>
<dbReference type="PANTHER" id="PTHR47966:SF57">
    <property type="entry name" value="PEPTIDASE A1 DOMAIN-CONTAINING PROTEIN"/>
    <property type="match status" value="1"/>
</dbReference>